<name>A0A401U0B3_CHIPU</name>
<organism evidence="2 3">
    <name type="scientific">Chiloscyllium punctatum</name>
    <name type="common">Brownbanded bambooshark</name>
    <name type="synonym">Hemiscyllium punctatum</name>
    <dbReference type="NCBI Taxonomy" id="137246"/>
    <lineage>
        <taxon>Eukaryota</taxon>
        <taxon>Metazoa</taxon>
        <taxon>Chordata</taxon>
        <taxon>Craniata</taxon>
        <taxon>Vertebrata</taxon>
        <taxon>Chondrichthyes</taxon>
        <taxon>Elasmobranchii</taxon>
        <taxon>Galeomorphii</taxon>
        <taxon>Galeoidea</taxon>
        <taxon>Orectolobiformes</taxon>
        <taxon>Hemiscylliidae</taxon>
        <taxon>Chiloscyllium</taxon>
    </lineage>
</organism>
<accession>A0A401U0B3</accession>
<dbReference type="EMBL" id="BEZZ01237457">
    <property type="protein sequence ID" value="GCC48325.1"/>
    <property type="molecule type" value="Genomic_DNA"/>
</dbReference>
<evidence type="ECO:0000313" key="3">
    <source>
        <dbReference type="Proteomes" id="UP000287033"/>
    </source>
</evidence>
<reference evidence="2 3" key="1">
    <citation type="journal article" date="2018" name="Nat. Ecol. Evol.">
        <title>Shark genomes provide insights into elasmobranch evolution and the origin of vertebrates.</title>
        <authorList>
            <person name="Hara Y"/>
            <person name="Yamaguchi K"/>
            <person name="Onimaru K"/>
            <person name="Kadota M"/>
            <person name="Koyanagi M"/>
            <person name="Keeley SD"/>
            <person name="Tatsumi K"/>
            <person name="Tanaka K"/>
            <person name="Motone F"/>
            <person name="Kageyama Y"/>
            <person name="Nozu R"/>
            <person name="Adachi N"/>
            <person name="Nishimura O"/>
            <person name="Nakagawa R"/>
            <person name="Tanegashima C"/>
            <person name="Kiyatake I"/>
            <person name="Matsumoto R"/>
            <person name="Murakumo K"/>
            <person name="Nishida K"/>
            <person name="Terakita A"/>
            <person name="Kuratani S"/>
            <person name="Sato K"/>
            <person name="Hyodo S Kuraku.S."/>
        </authorList>
    </citation>
    <scope>NUCLEOTIDE SEQUENCE [LARGE SCALE GENOMIC DNA]</scope>
</reference>
<feature type="compositionally biased region" description="Pro residues" evidence="1">
    <location>
        <begin position="1"/>
        <end position="21"/>
    </location>
</feature>
<dbReference type="Proteomes" id="UP000287033">
    <property type="component" value="Unassembled WGS sequence"/>
</dbReference>
<gene>
    <name evidence="2" type="ORF">chiPu_0032463</name>
</gene>
<keyword evidence="3" id="KW-1185">Reference proteome</keyword>
<feature type="non-terminal residue" evidence="2">
    <location>
        <position position="55"/>
    </location>
</feature>
<feature type="region of interest" description="Disordered" evidence="1">
    <location>
        <begin position="1"/>
        <end position="55"/>
    </location>
</feature>
<proteinExistence type="predicted"/>
<dbReference type="AlphaFoldDB" id="A0A401U0B3"/>
<evidence type="ECO:0000313" key="2">
    <source>
        <dbReference type="EMBL" id="GCC48325.1"/>
    </source>
</evidence>
<evidence type="ECO:0000256" key="1">
    <source>
        <dbReference type="SAM" id="MobiDB-lite"/>
    </source>
</evidence>
<sequence>MPPHPVSPPAPYSVPGVPAPPTAAHRRHPEEEPGIVHSPLIGGSGANRELDYLTQ</sequence>
<comment type="caution">
    <text evidence="2">The sequence shown here is derived from an EMBL/GenBank/DDBJ whole genome shotgun (WGS) entry which is preliminary data.</text>
</comment>
<protein>
    <submittedName>
        <fullName evidence="2">Uncharacterized protein</fullName>
    </submittedName>
</protein>